<dbReference type="GO" id="GO:0005758">
    <property type="term" value="C:mitochondrial intermembrane space"/>
    <property type="evidence" value="ECO:0007669"/>
    <property type="project" value="TreeGrafter"/>
</dbReference>
<dbReference type="OrthoDB" id="2581252at2759"/>
<dbReference type="EMBL" id="JANBOJ010000184">
    <property type="protein sequence ID" value="KAJ1721271.1"/>
    <property type="molecule type" value="Genomic_DNA"/>
</dbReference>
<dbReference type="PROSITE" id="PS51808">
    <property type="entry name" value="CHCH"/>
    <property type="match status" value="1"/>
</dbReference>
<comment type="caution">
    <text evidence="3">The sequence shown here is derived from an EMBL/GenBank/DDBJ whole genome shotgun (WGS) entry which is preliminary data.</text>
</comment>
<dbReference type="Pfam" id="PF16860">
    <property type="entry name" value="CX9C"/>
    <property type="match status" value="1"/>
</dbReference>
<dbReference type="Gene3D" id="1.10.287.2900">
    <property type="match status" value="2"/>
</dbReference>
<evidence type="ECO:0000313" key="4">
    <source>
        <dbReference type="Proteomes" id="UP001149813"/>
    </source>
</evidence>
<evidence type="ECO:0000313" key="3">
    <source>
        <dbReference type="EMBL" id="KAJ1721271.1"/>
    </source>
</evidence>
<keyword evidence="4" id="KW-1185">Reference proteome</keyword>
<reference evidence="3" key="1">
    <citation type="submission" date="2022-07" db="EMBL/GenBank/DDBJ databases">
        <title>Phylogenomic reconstructions and comparative analyses of Kickxellomycotina fungi.</title>
        <authorList>
            <person name="Reynolds N.K."/>
            <person name="Stajich J.E."/>
            <person name="Barry K."/>
            <person name="Grigoriev I.V."/>
            <person name="Crous P."/>
            <person name="Smith M.E."/>
        </authorList>
    </citation>
    <scope>NUCLEOTIDE SEQUENCE</scope>
    <source>
        <strain evidence="3">NBRC 32514</strain>
    </source>
</reference>
<dbReference type="PANTHER" id="PTHR47106">
    <property type="entry name" value="COILED-COIL-HELIX-COILED-COIL-HELIX DOMAIN-CONTAINING PROTEIN 5"/>
    <property type="match status" value="1"/>
</dbReference>
<evidence type="ECO:0000256" key="1">
    <source>
        <dbReference type="SAM" id="MobiDB-lite"/>
    </source>
</evidence>
<dbReference type="GO" id="GO:0045333">
    <property type="term" value="P:cellular respiration"/>
    <property type="evidence" value="ECO:0007669"/>
    <property type="project" value="TreeGrafter"/>
</dbReference>
<evidence type="ECO:0000259" key="2">
    <source>
        <dbReference type="Pfam" id="PF16860"/>
    </source>
</evidence>
<dbReference type="AlphaFoldDB" id="A0A9W8CR69"/>
<dbReference type="InterPro" id="IPR009069">
    <property type="entry name" value="Cys_alpha_HP_mot_SF"/>
</dbReference>
<dbReference type="Proteomes" id="UP001149813">
    <property type="component" value="Unassembled WGS sequence"/>
</dbReference>
<feature type="region of interest" description="Disordered" evidence="1">
    <location>
        <begin position="103"/>
        <end position="129"/>
    </location>
</feature>
<dbReference type="InterPro" id="IPR052848">
    <property type="entry name" value="CHCH_domain-containing_protein"/>
</dbReference>
<feature type="compositionally biased region" description="Polar residues" evidence="1">
    <location>
        <begin position="112"/>
        <end position="129"/>
    </location>
</feature>
<protein>
    <recommendedName>
        <fullName evidence="2">IMS import disulfide relay-system CHCH-CHCH-like Cx9C domain-containing protein</fullName>
    </recommendedName>
</protein>
<dbReference type="SUPFAM" id="SSF47072">
    <property type="entry name" value="Cysteine alpha-hairpin motif"/>
    <property type="match status" value="1"/>
</dbReference>
<feature type="domain" description="IMS import disulfide relay-system CHCH-CHCH-like Cx9C" evidence="2">
    <location>
        <begin position="5"/>
        <end position="49"/>
    </location>
</feature>
<dbReference type="InterPro" id="IPR031731">
    <property type="entry name" value="CX9C"/>
</dbReference>
<proteinExistence type="predicted"/>
<name>A0A9W8CR69_9FUNG</name>
<gene>
    <name evidence="3" type="ORF">LPJ53_004188</name>
</gene>
<organism evidence="3 4">
    <name type="scientific">Coemansia erecta</name>
    <dbReference type="NCBI Taxonomy" id="147472"/>
    <lineage>
        <taxon>Eukaryota</taxon>
        <taxon>Fungi</taxon>
        <taxon>Fungi incertae sedis</taxon>
        <taxon>Zoopagomycota</taxon>
        <taxon>Kickxellomycotina</taxon>
        <taxon>Kickxellomycetes</taxon>
        <taxon>Kickxellales</taxon>
        <taxon>Kickxellaceae</taxon>
        <taxon>Coemansia</taxon>
    </lineage>
</organism>
<accession>A0A9W8CR69</accession>
<dbReference type="PANTHER" id="PTHR47106:SF1">
    <property type="entry name" value="COILED-COIL-HELIX-COILED-COIL-HELIX DOMAIN-CONTAINING PROTEIN 5"/>
    <property type="match status" value="1"/>
</dbReference>
<sequence>MDQTLDEVNKHCGEHVQAYAECVDSHSDSWKTDCATLRSALTKCTDENVTLMKMVRMSCQPVIDRYQECLTKNEKNPAVCIDSLRDLYECTEGVGQMMEKMNALKAKHREQQQSSASDKNQTPSGPSVV</sequence>